<proteinExistence type="predicted"/>
<feature type="transmembrane region" description="Helical" evidence="1">
    <location>
        <begin position="14"/>
        <end position="35"/>
    </location>
</feature>
<organism evidence="2 3">
    <name type="scientific">Folsomia candida</name>
    <name type="common">Springtail</name>
    <dbReference type="NCBI Taxonomy" id="158441"/>
    <lineage>
        <taxon>Eukaryota</taxon>
        <taxon>Metazoa</taxon>
        <taxon>Ecdysozoa</taxon>
        <taxon>Arthropoda</taxon>
        <taxon>Hexapoda</taxon>
        <taxon>Collembola</taxon>
        <taxon>Entomobryomorpha</taxon>
        <taxon>Isotomoidea</taxon>
        <taxon>Isotomidae</taxon>
        <taxon>Proisotominae</taxon>
        <taxon>Folsomia</taxon>
    </lineage>
</organism>
<accession>A0A226DAJ3</accession>
<evidence type="ECO:0000313" key="2">
    <source>
        <dbReference type="EMBL" id="OXA42160.1"/>
    </source>
</evidence>
<comment type="caution">
    <text evidence="2">The sequence shown here is derived from an EMBL/GenBank/DDBJ whole genome shotgun (WGS) entry which is preliminary data.</text>
</comment>
<name>A0A226DAJ3_FOLCA</name>
<evidence type="ECO:0000256" key="1">
    <source>
        <dbReference type="SAM" id="Phobius"/>
    </source>
</evidence>
<keyword evidence="1" id="KW-0812">Transmembrane</keyword>
<keyword evidence="1" id="KW-0472">Membrane</keyword>
<gene>
    <name evidence="2" type="ORF">Fcan01_23224</name>
</gene>
<reference evidence="2 3" key="1">
    <citation type="submission" date="2015-12" db="EMBL/GenBank/DDBJ databases">
        <title>The genome of Folsomia candida.</title>
        <authorList>
            <person name="Faddeeva A."/>
            <person name="Derks M.F."/>
            <person name="Anvar Y."/>
            <person name="Smit S."/>
            <person name="Van Straalen N."/>
            <person name="Roelofs D."/>
        </authorList>
    </citation>
    <scope>NUCLEOTIDE SEQUENCE [LARGE SCALE GENOMIC DNA]</scope>
    <source>
        <strain evidence="2 3">VU population</strain>
        <tissue evidence="2">Whole body</tissue>
    </source>
</reference>
<dbReference type="Proteomes" id="UP000198287">
    <property type="component" value="Unassembled WGS sequence"/>
</dbReference>
<protein>
    <submittedName>
        <fullName evidence="2">E3 ubiquitin-protein ligase Praja-2</fullName>
    </submittedName>
</protein>
<evidence type="ECO:0000313" key="3">
    <source>
        <dbReference type="Proteomes" id="UP000198287"/>
    </source>
</evidence>
<dbReference type="EMBL" id="LNIX01000027">
    <property type="protein sequence ID" value="OXA42160.1"/>
    <property type="molecule type" value="Genomic_DNA"/>
</dbReference>
<dbReference type="AlphaFoldDB" id="A0A226DAJ3"/>
<keyword evidence="3" id="KW-1185">Reference proteome</keyword>
<dbReference type="Gene3D" id="1.10.287.70">
    <property type="match status" value="1"/>
</dbReference>
<sequence length="263" mass="30174">MSFVVWLSPFSRELWIVIAPTFIVTMGSMMCYHNLANQNLADHLKSSPRWADAVEKAVLDLFGIFFRQPLDTNRSSSPWLIGAVLISFMSICSNYELYFTSEITVPTAFNPYKRVQDMISDGYTIWYDGQPTLAKLINDFATQNISHTGNQTFVEEKVWPALHKLSKSNPTIAVITEPTNIANLLLYITAKVNHGTYTCYSLHNAVLFKHSYDLLDFHIVDRMLQTIQKYAEAGFRKKVSQENHSLHKILRREIWEVSLSEAK</sequence>
<keyword evidence="1" id="KW-1133">Transmembrane helix</keyword>